<protein>
    <recommendedName>
        <fullName evidence="5">Inner membrane-spanning protein YciB</fullName>
    </recommendedName>
</protein>
<keyword evidence="7" id="KW-1185">Reference proteome</keyword>
<dbReference type="InterPro" id="IPR006008">
    <property type="entry name" value="YciB"/>
</dbReference>
<keyword evidence="3 5" id="KW-1133">Transmembrane helix</keyword>
<name>A0A1W6MZV0_9HYPH</name>
<evidence type="ECO:0000256" key="2">
    <source>
        <dbReference type="ARBA" id="ARBA00022692"/>
    </source>
</evidence>
<accession>A0A1W6MZV0</accession>
<dbReference type="NCBIfam" id="TIGR00997">
    <property type="entry name" value="ispZ"/>
    <property type="match status" value="1"/>
</dbReference>
<keyword evidence="4 5" id="KW-0472">Membrane</keyword>
<feature type="transmembrane region" description="Helical" evidence="5">
    <location>
        <begin position="102"/>
        <end position="121"/>
    </location>
</feature>
<feature type="transmembrane region" description="Helical" evidence="5">
    <location>
        <begin position="141"/>
        <end position="158"/>
    </location>
</feature>
<evidence type="ECO:0000256" key="5">
    <source>
        <dbReference type="HAMAP-Rule" id="MF_00189"/>
    </source>
</evidence>
<dbReference type="HAMAP" id="MF_00189">
    <property type="entry name" value="YciB"/>
    <property type="match status" value="1"/>
</dbReference>
<gene>
    <name evidence="5" type="primary">yciB</name>
    <name evidence="6" type="ORF">B1812_20685</name>
</gene>
<dbReference type="AlphaFoldDB" id="A0A1W6MZV0"/>
<dbReference type="OrthoDB" id="9788219at2"/>
<dbReference type="KEGG" id="mbry:B1812_20685"/>
<keyword evidence="2 5" id="KW-0812">Transmembrane</keyword>
<feature type="transmembrane region" description="Helical" evidence="5">
    <location>
        <begin position="42"/>
        <end position="65"/>
    </location>
</feature>
<comment type="subcellular location">
    <subcellularLocation>
        <location evidence="5">Cell inner membrane</location>
        <topology evidence="5">Multi-pass membrane protein</topology>
    </subcellularLocation>
</comment>
<dbReference type="PANTHER" id="PTHR36917">
    <property type="entry name" value="INTRACELLULAR SEPTATION PROTEIN A-RELATED"/>
    <property type="match status" value="1"/>
</dbReference>
<evidence type="ECO:0000256" key="1">
    <source>
        <dbReference type="ARBA" id="ARBA00022475"/>
    </source>
</evidence>
<proteinExistence type="inferred from homology"/>
<dbReference type="STRING" id="655015.B1812_20685"/>
<evidence type="ECO:0000256" key="3">
    <source>
        <dbReference type="ARBA" id="ARBA00022989"/>
    </source>
</evidence>
<dbReference type="EMBL" id="CP019948">
    <property type="protein sequence ID" value="ARN83095.1"/>
    <property type="molecule type" value="Genomic_DNA"/>
</dbReference>
<comment type="function">
    <text evidence="5">Plays a role in cell envelope biogenesis, maintenance of cell envelope integrity and membrane homeostasis.</text>
</comment>
<dbReference type="GO" id="GO:0005886">
    <property type="term" value="C:plasma membrane"/>
    <property type="evidence" value="ECO:0007669"/>
    <property type="project" value="UniProtKB-SubCell"/>
</dbReference>
<evidence type="ECO:0000313" key="7">
    <source>
        <dbReference type="Proteomes" id="UP000193978"/>
    </source>
</evidence>
<keyword evidence="1 5" id="KW-1003">Cell membrane</keyword>
<reference evidence="6 7" key="1">
    <citation type="submission" date="2017-02" db="EMBL/GenBank/DDBJ databases">
        <authorList>
            <person name="Peterson S.W."/>
        </authorList>
    </citation>
    <scope>NUCLEOTIDE SEQUENCE [LARGE SCALE GENOMIC DNA]</scope>
    <source>
        <strain evidence="6 7">S285</strain>
    </source>
</reference>
<feature type="transmembrane region" description="Helical" evidence="5">
    <location>
        <begin position="71"/>
        <end position="90"/>
    </location>
</feature>
<dbReference type="Pfam" id="PF04279">
    <property type="entry name" value="IspA"/>
    <property type="match status" value="1"/>
</dbReference>
<sequence>MTQEAAGTRPETKTAKRQVPRGLKFAVELGPLILFFAINAKWGIFTATATLMLVVPISLGVAWKLAGRMPVMPMVTAALVIVFGGLTLLLNDEEFIKIKVTILYALFGAALLIALRFNRLLLPIVFDAAIHLDDNGWRKLTWRWSFFFFFLAGLNEVLRHALSTDQWVSFKVFGIVALTFVFVLTQAPLMLRHEIKPEDDTSETHF</sequence>
<feature type="transmembrane region" description="Helical" evidence="5">
    <location>
        <begin position="170"/>
        <end position="191"/>
    </location>
</feature>
<dbReference type="PANTHER" id="PTHR36917:SF1">
    <property type="entry name" value="INNER MEMBRANE-SPANNING PROTEIN YCIB"/>
    <property type="match status" value="1"/>
</dbReference>
<comment type="similarity">
    <text evidence="5">Belongs to the YciB family.</text>
</comment>
<keyword evidence="5" id="KW-0997">Cell inner membrane</keyword>
<evidence type="ECO:0000256" key="4">
    <source>
        <dbReference type="ARBA" id="ARBA00023136"/>
    </source>
</evidence>
<evidence type="ECO:0000313" key="6">
    <source>
        <dbReference type="EMBL" id="ARN83095.1"/>
    </source>
</evidence>
<dbReference type="NCBIfam" id="NF001323">
    <property type="entry name" value="PRK00259.1-1"/>
    <property type="match status" value="1"/>
</dbReference>
<organism evidence="6 7">
    <name type="scientific">Methylocystis bryophila</name>
    <dbReference type="NCBI Taxonomy" id="655015"/>
    <lineage>
        <taxon>Bacteria</taxon>
        <taxon>Pseudomonadati</taxon>
        <taxon>Pseudomonadota</taxon>
        <taxon>Alphaproteobacteria</taxon>
        <taxon>Hyphomicrobiales</taxon>
        <taxon>Methylocystaceae</taxon>
        <taxon>Methylocystis</taxon>
    </lineage>
</organism>
<dbReference type="Proteomes" id="UP000193978">
    <property type="component" value="Chromosome"/>
</dbReference>
<dbReference type="RefSeq" id="WP_085773247.1">
    <property type="nucleotide sequence ID" value="NZ_AP027149.1"/>
</dbReference>